<dbReference type="PANTHER" id="PTHR43148">
    <property type="entry name" value="GLYCERALDEHYDE-3-PHOSPHATE DEHYDROGENASE 2"/>
    <property type="match status" value="1"/>
</dbReference>
<dbReference type="AlphaFoldDB" id="A0A7X5UPK0"/>
<feature type="binding site" evidence="5">
    <location>
        <position position="232"/>
    </location>
    <ligand>
        <name>D-glyceraldehyde 3-phosphate</name>
        <dbReference type="ChEBI" id="CHEBI:59776"/>
    </ligand>
</feature>
<feature type="binding site" evidence="6">
    <location>
        <position position="315"/>
    </location>
    <ligand>
        <name>NAD(+)</name>
        <dbReference type="ChEBI" id="CHEBI:57540"/>
    </ligand>
</feature>
<evidence type="ECO:0000256" key="4">
    <source>
        <dbReference type="PIRSR" id="PIRSR000149-1"/>
    </source>
</evidence>
<dbReference type="GO" id="GO:0050661">
    <property type="term" value="F:NADP binding"/>
    <property type="evidence" value="ECO:0007669"/>
    <property type="project" value="InterPro"/>
</dbReference>
<feature type="active site" description="Nucleophile" evidence="4">
    <location>
        <position position="150"/>
    </location>
</feature>
<dbReference type="RefSeq" id="WP_167169546.1">
    <property type="nucleotide sequence ID" value="NZ_JAAOYM010000001.1"/>
</dbReference>
<dbReference type="SMART" id="SM00846">
    <property type="entry name" value="Gp_dh_N"/>
    <property type="match status" value="1"/>
</dbReference>
<dbReference type="GO" id="GO:0004365">
    <property type="term" value="F:glyceraldehyde-3-phosphate dehydrogenase (NAD+) (phosphorylating) activity"/>
    <property type="evidence" value="ECO:0007669"/>
    <property type="project" value="UniProtKB-EC"/>
</dbReference>
<dbReference type="FunFam" id="3.40.50.720:FF:000001">
    <property type="entry name" value="Glyceraldehyde-3-phosphate dehydrogenase"/>
    <property type="match status" value="1"/>
</dbReference>
<evidence type="ECO:0000313" key="10">
    <source>
        <dbReference type="EMBL" id="NIJ11776.1"/>
    </source>
</evidence>
<dbReference type="InterPro" id="IPR020831">
    <property type="entry name" value="GlycerAld/Erythrose_P_DH"/>
</dbReference>
<evidence type="ECO:0000256" key="2">
    <source>
        <dbReference type="ARBA" id="ARBA00007406"/>
    </source>
</evidence>
<dbReference type="Gene3D" id="3.40.50.720">
    <property type="entry name" value="NAD(P)-binding Rossmann-like Domain"/>
    <property type="match status" value="1"/>
</dbReference>
<organism evidence="10 11">
    <name type="scientific">Saccharomonospora amisosensis</name>
    <dbReference type="NCBI Taxonomy" id="1128677"/>
    <lineage>
        <taxon>Bacteria</taxon>
        <taxon>Bacillati</taxon>
        <taxon>Actinomycetota</taxon>
        <taxon>Actinomycetes</taxon>
        <taxon>Pseudonocardiales</taxon>
        <taxon>Pseudonocardiaceae</taxon>
        <taxon>Saccharomonospora</taxon>
    </lineage>
</organism>
<dbReference type="NCBIfam" id="TIGR01534">
    <property type="entry name" value="GAPDH-I"/>
    <property type="match status" value="1"/>
</dbReference>
<dbReference type="EC" id="1.2.1.12" evidence="10"/>
<feature type="binding site" evidence="6">
    <location>
        <position position="34"/>
    </location>
    <ligand>
        <name>NAD(+)</name>
        <dbReference type="ChEBI" id="CHEBI:57540"/>
    </ligand>
</feature>
<dbReference type="Pfam" id="PF02800">
    <property type="entry name" value="Gp_dh_C"/>
    <property type="match status" value="1"/>
</dbReference>
<dbReference type="FunFam" id="3.30.360.10:FF:000002">
    <property type="entry name" value="Glyceraldehyde-3-phosphate dehydrogenase"/>
    <property type="match status" value="1"/>
</dbReference>
<keyword evidence="3 10" id="KW-0560">Oxidoreductase</keyword>
<reference evidence="10 11" key="1">
    <citation type="submission" date="2020-03" db="EMBL/GenBank/DDBJ databases">
        <title>Sequencing the genomes of 1000 actinobacteria strains.</title>
        <authorList>
            <person name="Klenk H.-P."/>
        </authorList>
    </citation>
    <scope>NUCLEOTIDE SEQUENCE [LARGE SCALE GENOMIC DNA]</scope>
    <source>
        <strain evidence="10 11">DSM 45685</strain>
    </source>
</reference>
<keyword evidence="6" id="KW-0520">NAD</keyword>
<evidence type="ECO:0000313" key="11">
    <source>
        <dbReference type="Proteomes" id="UP000545493"/>
    </source>
</evidence>
<feature type="domain" description="Glyceraldehyde 3-phosphate dehydrogenase NAD(P) binding" evidence="9">
    <location>
        <begin position="3"/>
        <end position="150"/>
    </location>
</feature>
<dbReference type="PIRSF" id="PIRSF000149">
    <property type="entry name" value="GAP_DH"/>
    <property type="match status" value="1"/>
</dbReference>
<evidence type="ECO:0000256" key="5">
    <source>
        <dbReference type="PIRSR" id="PIRSR000149-2"/>
    </source>
</evidence>
<evidence type="ECO:0000256" key="7">
    <source>
        <dbReference type="PIRSR" id="PIRSR000149-4"/>
    </source>
</evidence>
<keyword evidence="11" id="KW-1185">Reference proteome</keyword>
<evidence type="ECO:0000256" key="6">
    <source>
        <dbReference type="PIRSR" id="PIRSR000149-3"/>
    </source>
</evidence>
<feature type="binding site" evidence="5">
    <location>
        <position position="180"/>
    </location>
    <ligand>
        <name>D-glyceraldehyde 3-phosphate</name>
        <dbReference type="ChEBI" id="CHEBI:59776"/>
    </ligand>
</feature>
<feature type="binding site" evidence="5">
    <location>
        <begin position="209"/>
        <end position="210"/>
    </location>
    <ligand>
        <name>D-glyceraldehyde 3-phosphate</name>
        <dbReference type="ChEBI" id="CHEBI:59776"/>
    </ligand>
</feature>
<dbReference type="GO" id="GO:0051287">
    <property type="term" value="F:NAD binding"/>
    <property type="evidence" value="ECO:0007669"/>
    <property type="project" value="InterPro"/>
</dbReference>
<feature type="binding site" evidence="6">
    <location>
        <position position="120"/>
    </location>
    <ligand>
        <name>NAD(+)</name>
        <dbReference type="ChEBI" id="CHEBI:57540"/>
    </ligand>
</feature>
<feature type="binding site" evidence="6">
    <location>
        <begin position="12"/>
        <end position="13"/>
    </location>
    <ligand>
        <name>NAD(+)</name>
        <dbReference type="ChEBI" id="CHEBI:57540"/>
    </ligand>
</feature>
<dbReference type="CDD" id="cd05214">
    <property type="entry name" value="GAPDH_I_N"/>
    <property type="match status" value="1"/>
</dbReference>
<proteinExistence type="inferred from homology"/>
<dbReference type="EMBL" id="JAAOYM010000001">
    <property type="protein sequence ID" value="NIJ11776.1"/>
    <property type="molecule type" value="Genomic_DNA"/>
</dbReference>
<dbReference type="PRINTS" id="PR00078">
    <property type="entry name" value="G3PDHDRGNASE"/>
</dbReference>
<gene>
    <name evidence="10" type="ORF">FHU38_002120</name>
</gene>
<keyword evidence="6" id="KW-0547">Nucleotide-binding</keyword>
<evidence type="ECO:0000256" key="3">
    <source>
        <dbReference type="ARBA" id="ARBA00023002"/>
    </source>
</evidence>
<name>A0A7X5UPK0_9PSEU</name>
<dbReference type="GO" id="GO:0005737">
    <property type="term" value="C:cytoplasm"/>
    <property type="evidence" value="ECO:0007669"/>
    <property type="project" value="UniProtKB-SubCell"/>
</dbReference>
<dbReference type="InterPro" id="IPR036291">
    <property type="entry name" value="NAD(P)-bd_dom_sf"/>
</dbReference>
<comment type="caution">
    <text evidence="10">The sequence shown here is derived from an EMBL/GenBank/DDBJ whole genome shotgun (WGS) entry which is preliminary data.</text>
</comment>
<dbReference type="InterPro" id="IPR020828">
    <property type="entry name" value="GlycerAld_3-P_DH_NAD(P)-bd"/>
</dbReference>
<accession>A0A7X5UPK0</accession>
<comment type="subcellular location">
    <subcellularLocation>
        <location evidence="1">Cytoplasm</location>
    </subcellularLocation>
</comment>
<dbReference type="Pfam" id="PF00044">
    <property type="entry name" value="Gp_dh_N"/>
    <property type="match status" value="1"/>
</dbReference>
<comment type="similarity">
    <text evidence="2 8">Belongs to the glyceraldehyde-3-phosphate dehydrogenase family.</text>
</comment>
<sequence>MTARIAINGLGRIGRATLRSVLAEPALEPVAVNDLASADNLAYLLRYDTVYGRAESDVEVSDSAILTHGRRISVFNEPDPARLPWQDLDIDLVFECTGAFRRTVDVVKHLDAGARRAILSAPAKDELTTVVPGVNSDEVAGERMVSCASCTTNCVAPVLEVLDRNLGVRKATMSTAHAYTSSQQLVDGPAGKRWRRGRAAAASIVPSTTGAAEATARVLPELTNRFDGVALRVPVPVGSIADIVCLTERTTNAEQLNELFRIEADSDRYRGVLGVSEDPIVSADVIADPRATIVDLTLTTVTDGDLVKVMAWYDNEWGYAQQLIRQALAMVGEPATVR</sequence>
<dbReference type="InterPro" id="IPR006424">
    <property type="entry name" value="Glyceraldehyde-3-P_DH_1"/>
</dbReference>
<protein>
    <submittedName>
        <fullName evidence="10">Glyceraldehyde 3-phosphate dehydrogenase</fullName>
        <ecNumber evidence="10">1.2.1.12</ecNumber>
    </submittedName>
</protein>
<dbReference type="InterPro" id="IPR020829">
    <property type="entry name" value="GlycerAld_3-P_DH_cat"/>
</dbReference>
<evidence type="ECO:0000259" key="9">
    <source>
        <dbReference type="SMART" id="SM00846"/>
    </source>
</evidence>
<evidence type="ECO:0000256" key="1">
    <source>
        <dbReference type="ARBA" id="ARBA00004496"/>
    </source>
</evidence>
<evidence type="ECO:0000256" key="8">
    <source>
        <dbReference type="RuleBase" id="RU000397"/>
    </source>
</evidence>
<dbReference type="SUPFAM" id="SSF51735">
    <property type="entry name" value="NAD(P)-binding Rossmann-fold domains"/>
    <property type="match status" value="1"/>
</dbReference>
<dbReference type="GO" id="GO:0006006">
    <property type="term" value="P:glucose metabolic process"/>
    <property type="evidence" value="ECO:0007669"/>
    <property type="project" value="InterPro"/>
</dbReference>
<feature type="site" description="Activates thiol group during catalysis" evidence="7">
    <location>
        <position position="177"/>
    </location>
</feature>
<feature type="binding site" evidence="5">
    <location>
        <begin position="149"/>
        <end position="151"/>
    </location>
    <ligand>
        <name>D-glyceraldehyde 3-phosphate</name>
        <dbReference type="ChEBI" id="CHEBI:59776"/>
    </ligand>
</feature>
<dbReference type="Proteomes" id="UP000545493">
    <property type="component" value="Unassembled WGS sequence"/>
</dbReference>
<dbReference type="SUPFAM" id="SSF55347">
    <property type="entry name" value="Glyceraldehyde-3-phosphate dehydrogenase-like, C-terminal domain"/>
    <property type="match status" value="1"/>
</dbReference>
<dbReference type="Gene3D" id="3.30.360.10">
    <property type="entry name" value="Dihydrodipicolinate Reductase, domain 2"/>
    <property type="match status" value="1"/>
</dbReference>